<feature type="transmembrane region" description="Helical" evidence="9">
    <location>
        <begin position="177"/>
        <end position="200"/>
    </location>
</feature>
<feature type="transmembrane region" description="Helical" evidence="9">
    <location>
        <begin position="220"/>
        <end position="239"/>
    </location>
</feature>
<keyword evidence="7 9" id="KW-0472">Membrane</keyword>
<dbReference type="SMART" id="SM00382">
    <property type="entry name" value="AAA"/>
    <property type="match status" value="2"/>
</dbReference>
<feature type="transmembrane region" description="Helical" evidence="9">
    <location>
        <begin position="510"/>
        <end position="529"/>
    </location>
</feature>
<feature type="region of interest" description="Disordered" evidence="8">
    <location>
        <begin position="433"/>
        <end position="460"/>
    </location>
</feature>
<evidence type="ECO:0000259" key="11">
    <source>
        <dbReference type="PROSITE" id="PS50929"/>
    </source>
</evidence>
<dbReference type="GO" id="GO:0016887">
    <property type="term" value="F:ATP hydrolysis activity"/>
    <property type="evidence" value="ECO:0007669"/>
    <property type="project" value="InterPro"/>
</dbReference>
<feature type="transmembrane region" description="Helical" evidence="9">
    <location>
        <begin position="1110"/>
        <end position="1138"/>
    </location>
</feature>
<dbReference type="PROSITE" id="PS50929">
    <property type="entry name" value="ABC_TM1F"/>
    <property type="match status" value="2"/>
</dbReference>
<dbReference type="OrthoDB" id="6500128at2759"/>
<sequence length="1686" mass="185498">MESLSVAGMASYQAAAMVLRSGNFKACPEGAFDLTTPCSINFLRAIIPVSLIAIHLASYVPCPRQLKRLVKPLSPLWTDPNSLEALTPTSVREGIRKRDALPGMYRGTEAWRLGVFVLGAAAMTAVWSAVLGMSVWTFAEGERRREAWMVWMTAMTVFSWTYLTLHPICKPSRTPSMMVFTLYIAHFVISLISLVMAGYVRTVTFRPTSWASPEFFALESLTLATSMVLIAATLGMPLVDPEITDSLGSDALREDRVTLYDWITFAWVNPLIQLGYKQTLKDDDVPKLSRTMRSEQVFASLLDISEPRKDSKGNTIAPPSLLRRLITLNAVDLAMDASLTFVSVLCNYASPFLLKKILDSLTEPSPQTKARAYIYAALALLASVGKAEADLLHLWHGRRGSVRVKNQLVAIIYEKALKRKDFSGVVGLGDKAEEKGEDKKETGKGKKSKKGKKEEKKVPEKNVADTGRVVSLMASDTGRVQMTVSGMYFIIGALIEVPVAAFFLYNLLGWSAFAGFVVLILASPAQSYIMKRNIKINQALSKARDKRITVMNELVGNLKSIKFFAWIDQWRAKAQEARTAELNLWVKNIYNSLAFSTIYGLGPIFITLISFACFIFIAKGELTVSIAFTALSLFSMLRQPLNMIPAFAVLLLQTKVSVDRIDDFLKEEEVEDWVSSLKSKPALPTDPVDTRIGFEDAVFKWHATAKADAKSDNAKSGQENGSSPDEDSVAIEDFELGPLDFTFPHGKLSVISGPTGAGKSSCLQALLGEMDCIKGKVFLPKHMNQIVPETGLRNSLAYCSQTPWLQQMSIRDNILFGEPFEQKRYDQVLEACALIPDLEALDDGDETEIGARGISMSGGQKARLALARAVYSHTQHLLLDDIFAAVDSHTGRHLYEKCIKGPLLKGRTVIVVSHHVELLLPGTDYLVRILDGRIEALGEPDDLRKQGLLKALIATEEATAEAEEPVDASEAVEVEVLADKDPKTKKERPHRKLIKDEERAAGNVSWSTYKLYLGASSYISWVLTVILLAIVQVFSLGERWWLKIWGEAYRYSANAIVFFTTAALGVHPTDSHSEPHSSQFVFHGHFASNTTTSIASVSPKFPDANTHAGFYLSVFTAIGVASFGFGLLQSIVGMVGGLRASKVIHTRMLDSILRSTIRFVDVTPSGRIINRFSKDLETIDGSLIGSLRQVLYQVAALFGAIILVVAILPWFVLPAAVISYGFYALSIRYLNCSRDLRRIEATARSPIFSGFGEILDGIITVRAFSAEKAFKDKLYKQVDHSQAAFYQLWMCNRWLLLRFDVLGALSVFAVTCLSLSGAITAGSAGVAITSSQSFVSGCYWLSRFWSQLEMDFNAVERAEEYLELEQEPPAIIESKRPPAYWPSSQTESFLRVENLTIKYNPDLPAVLEDLTFVIKAKEKIGLLGRTGSGKSTLGMSLLRFTDPSAGRIILDGIDITTIGVDDLRRVITYIPQDAVLFNGTVRENLDPFNQHSDQELLAALEKVQLGVSAKTPGASHIASRDASTAQLSALADESDTTSTDDVTIATPSGPGKAKVALDTEVSAGGLSLSQGQRQLLAMARAMLRRSNLVIADEATASIDMATDMIIQQAIRTEFADACVITIAHRLDTVIDLDKVMVLDQGSIAEFDSPWTLIQKEGGLFRSFCEQSGRFDQLYQAAQWAAKHKVT</sequence>
<accession>A0A8H3TZE2</accession>
<dbReference type="CDD" id="cd18596">
    <property type="entry name" value="ABC_6TM_VMR1_D1_like"/>
    <property type="match status" value="1"/>
</dbReference>
<dbReference type="CDD" id="cd03244">
    <property type="entry name" value="ABCC_MRP_domain2"/>
    <property type="match status" value="1"/>
</dbReference>
<dbReference type="EMBL" id="BLZA01000032">
    <property type="protein sequence ID" value="GHJ88984.1"/>
    <property type="molecule type" value="Genomic_DNA"/>
</dbReference>
<feature type="compositionally biased region" description="Basic and acidic residues" evidence="8">
    <location>
        <begin position="433"/>
        <end position="444"/>
    </location>
</feature>
<feature type="transmembrane region" description="Helical" evidence="9">
    <location>
        <begin position="1190"/>
        <end position="1207"/>
    </location>
</feature>
<dbReference type="SUPFAM" id="SSF90123">
    <property type="entry name" value="ABC transporter transmembrane region"/>
    <property type="match status" value="2"/>
</dbReference>
<keyword evidence="13" id="KW-1185">Reference proteome</keyword>
<evidence type="ECO:0000313" key="12">
    <source>
        <dbReference type="EMBL" id="GHJ88984.1"/>
    </source>
</evidence>
<dbReference type="InterPro" id="IPR050173">
    <property type="entry name" value="ABC_transporter_C-like"/>
</dbReference>
<comment type="subcellular location">
    <subcellularLocation>
        <location evidence="1">Membrane</location>
    </subcellularLocation>
</comment>
<feature type="transmembrane region" description="Helical" evidence="9">
    <location>
        <begin position="113"/>
        <end position="136"/>
    </location>
</feature>
<organism evidence="12 13">
    <name type="scientific">Naganishia liquefaciens</name>
    <dbReference type="NCBI Taxonomy" id="104408"/>
    <lineage>
        <taxon>Eukaryota</taxon>
        <taxon>Fungi</taxon>
        <taxon>Dikarya</taxon>
        <taxon>Basidiomycota</taxon>
        <taxon>Agaricomycotina</taxon>
        <taxon>Tremellomycetes</taxon>
        <taxon>Filobasidiales</taxon>
        <taxon>Filobasidiaceae</taxon>
        <taxon>Naganishia</taxon>
    </lineage>
</organism>
<feature type="region of interest" description="Disordered" evidence="8">
    <location>
        <begin position="709"/>
        <end position="728"/>
    </location>
</feature>
<dbReference type="GO" id="GO:0140359">
    <property type="term" value="F:ABC-type transporter activity"/>
    <property type="evidence" value="ECO:0007669"/>
    <property type="project" value="InterPro"/>
</dbReference>
<dbReference type="CDD" id="cd03250">
    <property type="entry name" value="ABCC_MRP_domain1"/>
    <property type="match status" value="1"/>
</dbReference>
<dbReference type="InterPro" id="IPR011527">
    <property type="entry name" value="ABC1_TM_dom"/>
</dbReference>
<dbReference type="CDD" id="cd18604">
    <property type="entry name" value="ABC_6TM_VMR1_D2_like"/>
    <property type="match status" value="1"/>
</dbReference>
<dbReference type="InterPro" id="IPR036640">
    <property type="entry name" value="ABC1_TM_sf"/>
</dbReference>
<dbReference type="GO" id="GO:0005524">
    <property type="term" value="F:ATP binding"/>
    <property type="evidence" value="ECO:0007669"/>
    <property type="project" value="UniProtKB-KW"/>
</dbReference>
<evidence type="ECO:0000256" key="7">
    <source>
        <dbReference type="ARBA" id="ARBA00023136"/>
    </source>
</evidence>
<feature type="domain" description="ABC transmembrane type-1" evidence="11">
    <location>
        <begin position="1111"/>
        <end position="1350"/>
    </location>
</feature>
<proteinExistence type="predicted"/>
<dbReference type="PROSITE" id="PS00211">
    <property type="entry name" value="ABC_TRANSPORTER_1"/>
    <property type="match status" value="2"/>
</dbReference>
<dbReference type="InterPro" id="IPR027417">
    <property type="entry name" value="P-loop_NTPase"/>
</dbReference>
<evidence type="ECO:0000256" key="9">
    <source>
        <dbReference type="SAM" id="Phobius"/>
    </source>
</evidence>
<name>A0A8H3TZE2_9TREE</name>
<keyword evidence="2" id="KW-0813">Transport</keyword>
<evidence type="ECO:0000313" key="13">
    <source>
        <dbReference type="Proteomes" id="UP000620104"/>
    </source>
</evidence>
<keyword evidence="5" id="KW-0067">ATP-binding</keyword>
<dbReference type="Gene3D" id="3.40.50.300">
    <property type="entry name" value="P-loop containing nucleotide triphosphate hydrolases"/>
    <property type="match status" value="2"/>
</dbReference>
<keyword evidence="6 9" id="KW-1133">Transmembrane helix</keyword>
<keyword evidence="4" id="KW-0547">Nucleotide-binding</keyword>
<feature type="domain" description="ABC transporter" evidence="10">
    <location>
        <begin position="709"/>
        <end position="956"/>
    </location>
</feature>
<evidence type="ECO:0000256" key="6">
    <source>
        <dbReference type="ARBA" id="ARBA00022989"/>
    </source>
</evidence>
<feature type="transmembrane region" description="Helical" evidence="9">
    <location>
        <begin position="1048"/>
        <end position="1066"/>
    </location>
</feature>
<dbReference type="PANTHER" id="PTHR24223:SF415">
    <property type="entry name" value="FI20190P1"/>
    <property type="match status" value="1"/>
</dbReference>
<gene>
    <name evidence="12" type="ORF">NliqN6_5386</name>
</gene>
<dbReference type="Proteomes" id="UP000620104">
    <property type="component" value="Unassembled WGS sequence"/>
</dbReference>
<feature type="domain" description="ABC transporter" evidence="10">
    <location>
        <begin position="1390"/>
        <end position="1665"/>
    </location>
</feature>
<dbReference type="Gene3D" id="1.20.1560.10">
    <property type="entry name" value="ABC transporter type 1, transmembrane domain"/>
    <property type="match status" value="2"/>
</dbReference>
<dbReference type="PANTHER" id="PTHR24223">
    <property type="entry name" value="ATP-BINDING CASSETTE SUB-FAMILY C"/>
    <property type="match status" value="1"/>
</dbReference>
<evidence type="ECO:0000259" key="10">
    <source>
        <dbReference type="PROSITE" id="PS50893"/>
    </source>
</evidence>
<comment type="caution">
    <text evidence="12">The sequence shown here is derived from an EMBL/GenBank/DDBJ whole genome shotgun (WGS) entry which is preliminary data.</text>
</comment>
<feature type="transmembrane region" description="Helical" evidence="9">
    <location>
        <begin position="593"/>
        <end position="617"/>
    </location>
</feature>
<reference evidence="12" key="1">
    <citation type="submission" date="2020-07" db="EMBL/GenBank/DDBJ databases">
        <title>Draft Genome Sequence of a Deep-Sea Yeast, Naganishia (Cryptococcus) liquefaciens strain N6.</title>
        <authorList>
            <person name="Han Y.W."/>
            <person name="Kajitani R."/>
            <person name="Morimoto H."/>
            <person name="Parhat M."/>
            <person name="Tsubouchi H."/>
            <person name="Bakenova O."/>
            <person name="Ogata M."/>
            <person name="Argunhan B."/>
            <person name="Aoki R."/>
            <person name="Kajiwara S."/>
            <person name="Itoh T."/>
            <person name="Iwasaki H."/>
        </authorList>
    </citation>
    <scope>NUCLEOTIDE SEQUENCE</scope>
    <source>
        <strain evidence="12">N6</strain>
    </source>
</reference>
<evidence type="ECO:0000256" key="5">
    <source>
        <dbReference type="ARBA" id="ARBA00022840"/>
    </source>
</evidence>
<evidence type="ECO:0000256" key="8">
    <source>
        <dbReference type="SAM" id="MobiDB-lite"/>
    </source>
</evidence>
<feature type="transmembrane region" description="Helical" evidence="9">
    <location>
        <begin position="42"/>
        <end position="62"/>
    </location>
</feature>
<evidence type="ECO:0008006" key="14">
    <source>
        <dbReference type="Google" id="ProtNLM"/>
    </source>
</evidence>
<dbReference type="InterPro" id="IPR003593">
    <property type="entry name" value="AAA+_ATPase"/>
</dbReference>
<dbReference type="PROSITE" id="PS50893">
    <property type="entry name" value="ABC_TRANSPORTER_2"/>
    <property type="match status" value="2"/>
</dbReference>
<feature type="domain" description="ABC transmembrane type-1" evidence="11">
    <location>
        <begin position="339"/>
        <end position="653"/>
    </location>
</feature>
<evidence type="ECO:0000256" key="2">
    <source>
        <dbReference type="ARBA" id="ARBA00022448"/>
    </source>
</evidence>
<dbReference type="InterPro" id="IPR003439">
    <property type="entry name" value="ABC_transporter-like_ATP-bd"/>
</dbReference>
<evidence type="ECO:0000256" key="4">
    <source>
        <dbReference type="ARBA" id="ARBA00022741"/>
    </source>
</evidence>
<protein>
    <recommendedName>
        <fullName evidence="14">ATP-binding cassette domain-containing protein</fullName>
    </recommendedName>
</protein>
<evidence type="ECO:0000256" key="1">
    <source>
        <dbReference type="ARBA" id="ARBA00004370"/>
    </source>
</evidence>
<dbReference type="Pfam" id="PF00005">
    <property type="entry name" value="ABC_tran"/>
    <property type="match status" value="2"/>
</dbReference>
<evidence type="ECO:0000256" key="3">
    <source>
        <dbReference type="ARBA" id="ARBA00022692"/>
    </source>
</evidence>
<dbReference type="GO" id="GO:0016020">
    <property type="term" value="C:membrane"/>
    <property type="evidence" value="ECO:0007669"/>
    <property type="project" value="UniProtKB-SubCell"/>
</dbReference>
<feature type="transmembrane region" description="Helical" evidence="9">
    <location>
        <begin position="486"/>
        <end position="504"/>
    </location>
</feature>
<feature type="transmembrane region" description="Helical" evidence="9">
    <location>
        <begin position="1018"/>
        <end position="1036"/>
    </location>
</feature>
<dbReference type="InterPro" id="IPR017871">
    <property type="entry name" value="ABC_transporter-like_CS"/>
</dbReference>
<feature type="transmembrane region" description="Helical" evidence="9">
    <location>
        <begin position="148"/>
        <end position="165"/>
    </location>
</feature>
<dbReference type="SUPFAM" id="SSF52540">
    <property type="entry name" value="P-loop containing nucleoside triphosphate hydrolases"/>
    <property type="match status" value="2"/>
</dbReference>
<dbReference type="Pfam" id="PF00664">
    <property type="entry name" value="ABC_membrane"/>
    <property type="match status" value="2"/>
</dbReference>
<keyword evidence="3 9" id="KW-0812">Transmembrane</keyword>